<keyword evidence="4" id="KW-0256">Endoplasmic reticulum</keyword>
<dbReference type="PANTHER" id="PTHR13505:SF7">
    <property type="entry name" value="TRANSMEMBRANE PROTEIN 208"/>
    <property type="match status" value="1"/>
</dbReference>
<evidence type="ECO:0000313" key="9">
    <source>
        <dbReference type="EMBL" id="KIS66959.1"/>
    </source>
</evidence>
<comment type="similarity">
    <text evidence="2">Belongs to the TMEM208 family.</text>
</comment>
<dbReference type="eggNOG" id="KOG3269">
    <property type="taxonomic scope" value="Eukaryota"/>
</dbReference>
<comment type="subcellular location">
    <subcellularLocation>
        <location evidence="1">Endoplasmic reticulum membrane</location>
        <topology evidence="1">Multi-pass membrane protein</topology>
    </subcellularLocation>
</comment>
<dbReference type="Pfam" id="PF05620">
    <property type="entry name" value="TMEM208_SND2"/>
    <property type="match status" value="1"/>
</dbReference>
<feature type="compositionally biased region" description="Basic and acidic residues" evidence="7">
    <location>
        <begin position="176"/>
        <end position="187"/>
    </location>
</feature>
<evidence type="ECO:0000256" key="3">
    <source>
        <dbReference type="ARBA" id="ARBA00022692"/>
    </source>
</evidence>
<dbReference type="GeneID" id="23565547"/>
<dbReference type="OrthoDB" id="10012212at2759"/>
<dbReference type="PANTHER" id="PTHR13505">
    <property type="entry name" value="TRANSMEMBRANE PROTEIN 208"/>
    <property type="match status" value="1"/>
</dbReference>
<evidence type="ECO:0000313" key="10">
    <source>
        <dbReference type="Proteomes" id="UP000000561"/>
    </source>
</evidence>
<reference evidence="9 10" key="1">
    <citation type="journal article" date="2006" name="Nature">
        <title>Insights from the genome of the biotrophic fungal plant pathogen Ustilago maydis.</title>
        <authorList>
            <person name="Kamper J."/>
            <person name="Kahmann R."/>
            <person name="Bolker M."/>
            <person name="Ma L.J."/>
            <person name="Brefort T."/>
            <person name="Saville B.J."/>
            <person name="Banuett F."/>
            <person name="Kronstad J.W."/>
            <person name="Gold S.E."/>
            <person name="Muller O."/>
            <person name="Perlin M.H."/>
            <person name="Wosten H.A."/>
            <person name="de Vries R."/>
            <person name="Ruiz-Herrera J."/>
            <person name="Reynaga-Pena C.G."/>
            <person name="Snetselaar K."/>
            <person name="McCann M."/>
            <person name="Perez-Martin J."/>
            <person name="Feldbrugge M."/>
            <person name="Basse C.W."/>
            <person name="Steinberg G."/>
            <person name="Ibeas J.I."/>
            <person name="Holloman W."/>
            <person name="Guzman P."/>
            <person name="Farman M."/>
            <person name="Stajich J.E."/>
            <person name="Sentandreu R."/>
            <person name="Gonzalez-Prieto J.M."/>
            <person name="Kennell J.C."/>
            <person name="Molina L."/>
            <person name="Schirawski J."/>
            <person name="Mendoza-Mendoza A."/>
            <person name="Greilinger D."/>
            <person name="Munch K."/>
            <person name="Rossel N."/>
            <person name="Scherer M."/>
            <person name="Vranes M."/>
            <person name="Ladendorf O."/>
            <person name="Vincon V."/>
            <person name="Fuchs U."/>
            <person name="Sandrock B."/>
            <person name="Meng S."/>
            <person name="Ho E.C."/>
            <person name="Cahill M.J."/>
            <person name="Boyce K.J."/>
            <person name="Klose J."/>
            <person name="Klosterman S.J."/>
            <person name="Deelstra H.J."/>
            <person name="Ortiz-Castellanos L."/>
            <person name="Li W."/>
            <person name="Sanchez-Alonso P."/>
            <person name="Schreier P.H."/>
            <person name="Hauser-Hahn I."/>
            <person name="Vaupel M."/>
            <person name="Koopmann E."/>
            <person name="Friedrich G."/>
            <person name="Voss H."/>
            <person name="Schluter T."/>
            <person name="Margolis J."/>
            <person name="Platt D."/>
            <person name="Swimmer C."/>
            <person name="Gnirke A."/>
            <person name="Chen F."/>
            <person name="Vysotskaia V."/>
            <person name="Mannhaupt G."/>
            <person name="Guldener U."/>
            <person name="Munsterkotter M."/>
            <person name="Haase D."/>
            <person name="Oesterheld M."/>
            <person name="Mewes H.W."/>
            <person name="Mauceli E.W."/>
            <person name="DeCaprio D."/>
            <person name="Wade C.M."/>
            <person name="Butler J."/>
            <person name="Young S."/>
            <person name="Jaffe D.B."/>
            <person name="Calvo S."/>
            <person name="Nusbaum C."/>
            <person name="Galagan J."/>
            <person name="Birren B.W."/>
        </authorList>
    </citation>
    <scope>NUCLEOTIDE SEQUENCE [LARGE SCALE GENOMIC DNA]</scope>
    <source>
        <strain evidence="10">DSM 14603 / FGSC 9021 / UM521</strain>
    </source>
</reference>
<dbReference type="Proteomes" id="UP000000561">
    <property type="component" value="Chromosome 16"/>
</dbReference>
<feature type="compositionally biased region" description="Polar residues" evidence="7">
    <location>
        <begin position="154"/>
        <end position="163"/>
    </location>
</feature>
<dbReference type="STRING" id="237631.A0A0D1DRG2"/>
<dbReference type="GO" id="GO:0005789">
    <property type="term" value="C:endoplasmic reticulum membrane"/>
    <property type="evidence" value="ECO:0007669"/>
    <property type="project" value="UniProtKB-SubCell"/>
</dbReference>
<evidence type="ECO:0000256" key="5">
    <source>
        <dbReference type="ARBA" id="ARBA00022989"/>
    </source>
</evidence>
<evidence type="ECO:0000256" key="2">
    <source>
        <dbReference type="ARBA" id="ARBA00009950"/>
    </source>
</evidence>
<dbReference type="InParanoid" id="A0A0D1DRG2"/>
<name>A0A0D1DRG2_MYCMD</name>
<dbReference type="GO" id="GO:0006624">
    <property type="term" value="P:vacuolar protein processing"/>
    <property type="evidence" value="ECO:0000318"/>
    <property type="project" value="GO_Central"/>
</dbReference>
<dbReference type="GO" id="GO:0005773">
    <property type="term" value="C:vacuole"/>
    <property type="evidence" value="ECO:0007669"/>
    <property type="project" value="GOC"/>
</dbReference>
<keyword evidence="3 8" id="KW-0812">Transmembrane</keyword>
<keyword evidence="6 8" id="KW-0472">Membrane</keyword>
<evidence type="ECO:0000256" key="8">
    <source>
        <dbReference type="SAM" id="Phobius"/>
    </source>
</evidence>
<feature type="region of interest" description="Disordered" evidence="7">
    <location>
        <begin position="154"/>
        <end position="187"/>
    </location>
</feature>
<gene>
    <name evidence="9" type="ORF">UMAG_05742</name>
</gene>
<evidence type="ECO:0000256" key="6">
    <source>
        <dbReference type="ARBA" id="ARBA00023136"/>
    </source>
</evidence>
<keyword evidence="10" id="KW-1185">Reference proteome</keyword>
<feature type="transmembrane region" description="Helical" evidence="8">
    <location>
        <begin position="20"/>
        <end position="38"/>
    </location>
</feature>
<organism evidence="9 10">
    <name type="scientific">Mycosarcoma maydis</name>
    <name type="common">Corn smut fungus</name>
    <name type="synonym">Ustilago maydis</name>
    <dbReference type="NCBI Taxonomy" id="5270"/>
    <lineage>
        <taxon>Eukaryota</taxon>
        <taxon>Fungi</taxon>
        <taxon>Dikarya</taxon>
        <taxon>Basidiomycota</taxon>
        <taxon>Ustilaginomycotina</taxon>
        <taxon>Ustilaginomycetes</taxon>
        <taxon>Ustilaginales</taxon>
        <taxon>Ustilaginaceae</taxon>
        <taxon>Mycosarcoma</taxon>
    </lineage>
</organism>
<dbReference type="KEGG" id="uma:UMAG_05742"/>
<evidence type="ECO:0000256" key="1">
    <source>
        <dbReference type="ARBA" id="ARBA00004477"/>
    </source>
</evidence>
<accession>A0A0D1DRG2</accession>
<protein>
    <submittedName>
        <fullName evidence="9">Uncharacterized protein</fullName>
    </submittedName>
</protein>
<dbReference type="AlphaFoldDB" id="A0A0D1DRG2"/>
<proteinExistence type="inferred from homology"/>
<feature type="transmembrane region" description="Helical" evidence="8">
    <location>
        <begin position="47"/>
        <end position="65"/>
    </location>
</feature>
<dbReference type="OMA" id="GRPKYDA"/>
<dbReference type="EMBL" id="CM003155">
    <property type="protein sequence ID" value="KIS66959.1"/>
    <property type="molecule type" value="Genomic_DNA"/>
</dbReference>
<dbReference type="InterPro" id="IPR008506">
    <property type="entry name" value="SND2/TMEM208"/>
</dbReference>
<feature type="transmembrane region" description="Helical" evidence="8">
    <location>
        <begin position="104"/>
        <end position="120"/>
    </location>
</feature>
<evidence type="ECO:0000256" key="7">
    <source>
        <dbReference type="SAM" id="MobiDB-lite"/>
    </source>
</evidence>
<keyword evidence="5 8" id="KW-1133">Transmembrane helix</keyword>
<dbReference type="RefSeq" id="XP_011391485.1">
    <property type="nucleotide sequence ID" value="XM_011393183.1"/>
</dbReference>
<dbReference type="VEuPathDB" id="FungiDB:UMAG_05742"/>
<evidence type="ECO:0000256" key="4">
    <source>
        <dbReference type="ARBA" id="ARBA00022824"/>
    </source>
</evidence>
<dbReference type="FunCoup" id="A0A0D1DRG2">
    <property type="interactions" value="2"/>
</dbReference>
<sequence>MARGSAKKTASGNAFLLRLLRNGFLATNTIYLLVRFWLLRSSVTKRIVFGYVASEAVAVSLWWTLQSMAAQGNDLQQSGLTQYMFDVIYVTWFVQLASLVWSKLWYLYLIIPGYAAYVIYQKILLPYLFRGQSPFGSIQRLLGASGSAAAGATVNAQQQPTETMSKRQQKLQARAAKGDARVQIRKH</sequence>